<dbReference type="SUPFAM" id="SSF55486">
    <property type="entry name" value="Metalloproteases ('zincins'), catalytic domain"/>
    <property type="match status" value="1"/>
</dbReference>
<keyword evidence="8" id="KW-1185">Reference proteome</keyword>
<comment type="cofactor">
    <cofactor evidence="1">
        <name>Zn(2+)</name>
        <dbReference type="ChEBI" id="CHEBI:29105"/>
    </cofactor>
</comment>
<dbReference type="GO" id="GO:0046872">
    <property type="term" value="F:metal ion binding"/>
    <property type="evidence" value="ECO:0007669"/>
    <property type="project" value="UniProtKB-KW"/>
</dbReference>
<evidence type="ECO:0000256" key="6">
    <source>
        <dbReference type="ARBA" id="ARBA00023049"/>
    </source>
</evidence>
<comment type="caution">
    <text evidence="7">The sequence shown here is derived from an EMBL/GenBank/DDBJ whole genome shotgun (WGS) entry which is preliminary data.</text>
</comment>
<organism evidence="7 8">
    <name type="scientific">Pseudocohnilembus persalinus</name>
    <name type="common">Ciliate</name>
    <dbReference type="NCBI Taxonomy" id="266149"/>
    <lineage>
        <taxon>Eukaryota</taxon>
        <taxon>Sar</taxon>
        <taxon>Alveolata</taxon>
        <taxon>Ciliophora</taxon>
        <taxon>Intramacronucleata</taxon>
        <taxon>Oligohymenophorea</taxon>
        <taxon>Scuticociliatia</taxon>
        <taxon>Philasterida</taxon>
        <taxon>Pseudocohnilembidae</taxon>
        <taxon>Pseudocohnilembus</taxon>
    </lineage>
</organism>
<dbReference type="Gene3D" id="3.40.390.10">
    <property type="entry name" value="Collagenase (Catalytic Domain)"/>
    <property type="match status" value="1"/>
</dbReference>
<gene>
    <name evidence="7" type="ORF">PPERSA_01232</name>
</gene>
<proteinExistence type="predicted"/>
<evidence type="ECO:0000256" key="1">
    <source>
        <dbReference type="ARBA" id="ARBA00001947"/>
    </source>
</evidence>
<keyword evidence="2" id="KW-0645">Protease</keyword>
<dbReference type="OrthoDB" id="2365600at2759"/>
<dbReference type="PANTHER" id="PTHR15910">
    <property type="entry name" value="ARCHAEMETZINCIN"/>
    <property type="match status" value="1"/>
</dbReference>
<evidence type="ECO:0000313" key="7">
    <source>
        <dbReference type="EMBL" id="KRX11033.1"/>
    </source>
</evidence>
<dbReference type="EMBL" id="LDAU01000008">
    <property type="protein sequence ID" value="KRX11033.1"/>
    <property type="molecule type" value="Genomic_DNA"/>
</dbReference>
<evidence type="ECO:0000256" key="5">
    <source>
        <dbReference type="ARBA" id="ARBA00022833"/>
    </source>
</evidence>
<dbReference type="InParanoid" id="A0A0V0R982"/>
<protein>
    <submittedName>
        <fullName evidence="7">Uncharacterized protein</fullName>
    </submittedName>
</protein>
<accession>A0A0V0R982</accession>
<dbReference type="Proteomes" id="UP000054937">
    <property type="component" value="Unassembled WGS sequence"/>
</dbReference>
<keyword evidence="3" id="KW-0479">Metal-binding</keyword>
<evidence type="ECO:0000313" key="8">
    <source>
        <dbReference type="Proteomes" id="UP000054937"/>
    </source>
</evidence>
<dbReference type="InterPro" id="IPR024079">
    <property type="entry name" value="MetalloPept_cat_dom_sf"/>
</dbReference>
<evidence type="ECO:0000256" key="4">
    <source>
        <dbReference type="ARBA" id="ARBA00022801"/>
    </source>
</evidence>
<dbReference type="PANTHER" id="PTHR15910:SF1">
    <property type="entry name" value="ARCHAEMETZINCIN-2"/>
    <property type="match status" value="1"/>
</dbReference>
<evidence type="ECO:0000256" key="3">
    <source>
        <dbReference type="ARBA" id="ARBA00022723"/>
    </source>
</evidence>
<reference evidence="7 8" key="1">
    <citation type="journal article" date="2015" name="Sci. Rep.">
        <title>Genome of the facultative scuticociliatosis pathogen Pseudocohnilembus persalinus provides insight into its virulence through horizontal gene transfer.</title>
        <authorList>
            <person name="Xiong J."/>
            <person name="Wang G."/>
            <person name="Cheng J."/>
            <person name="Tian M."/>
            <person name="Pan X."/>
            <person name="Warren A."/>
            <person name="Jiang C."/>
            <person name="Yuan D."/>
            <person name="Miao W."/>
        </authorList>
    </citation>
    <scope>NUCLEOTIDE SEQUENCE [LARGE SCALE GENOMIC DNA]</scope>
    <source>
        <strain evidence="7">36N120E</strain>
    </source>
</reference>
<name>A0A0V0R982_PSEPJ</name>
<dbReference type="AlphaFoldDB" id="A0A0V0R982"/>
<dbReference type="InterPro" id="IPR012962">
    <property type="entry name" value="Pept_M54_archaemetzincn"/>
</dbReference>
<keyword evidence="4" id="KW-0378">Hydrolase</keyword>
<dbReference type="GO" id="GO:0008237">
    <property type="term" value="F:metallopeptidase activity"/>
    <property type="evidence" value="ECO:0007669"/>
    <property type="project" value="UniProtKB-KW"/>
</dbReference>
<keyword evidence="5" id="KW-0862">Zinc</keyword>
<sequence length="227" mass="26881">MEIVQKKNKKIKLGPGIQNLVEKQELEKYFNKSQLQLFQKPDKENCFEEEYNGQSYSEFLNMESQPNENYIDVFSMFDIFVEYLKEKDYALVIFIDHEISEYGRINEITGRACGDGIAVINCQNEQIITGQNSDLKHIYTTALHEFLHTFGYDHCVYYDCLMNAGYDTDNSQLQLCPIDFLKLQSEVRLNDKQILERYVNLLNFSIKYNWESDVIWLKRMIQLLKND</sequence>
<keyword evidence="6" id="KW-0482">Metalloprotease</keyword>
<evidence type="ECO:0000256" key="2">
    <source>
        <dbReference type="ARBA" id="ARBA00022670"/>
    </source>
</evidence>
<dbReference type="GO" id="GO:0006508">
    <property type="term" value="P:proteolysis"/>
    <property type="evidence" value="ECO:0007669"/>
    <property type="project" value="UniProtKB-KW"/>
</dbReference>